<dbReference type="InterPro" id="IPR050763">
    <property type="entry name" value="ABC_transporter_ATP-binding"/>
</dbReference>
<evidence type="ECO:0000256" key="5">
    <source>
        <dbReference type="ARBA" id="ARBA00023251"/>
    </source>
</evidence>
<dbReference type="SMART" id="SM00382">
    <property type="entry name" value="AAA"/>
    <property type="match status" value="1"/>
</dbReference>
<dbReference type="InterPro" id="IPR027417">
    <property type="entry name" value="P-loop_NTPase"/>
</dbReference>
<feature type="compositionally biased region" description="Acidic residues" evidence="6">
    <location>
        <begin position="291"/>
        <end position="303"/>
    </location>
</feature>
<keyword evidence="9" id="KW-1185">Reference proteome</keyword>
<dbReference type="EMBL" id="JAWDIS010000003">
    <property type="protein sequence ID" value="MDU0368246.1"/>
    <property type="molecule type" value="Genomic_DNA"/>
</dbReference>
<evidence type="ECO:0000313" key="9">
    <source>
        <dbReference type="Proteomes" id="UP001263371"/>
    </source>
</evidence>
<name>A0ABU3TA47_9MICO</name>
<keyword evidence="2" id="KW-0813">Transport</keyword>
<sequence length="638" mass="64069">MAPTHAPTDPAEQPNTAADAAVQTPEEGVAAPAAASETVTPVAFPDDIVVPPRPPLPAPAASTVSDDVIADPAAPLAASADADPSADADAGASTPAEGSADDDSSAPAGVDIAPNSDDAASADAPAADTDEAAPTGADVVADAAAPVDPTPADVAVEEPVVEQPVDAEPISAEPAATEAVDGEPAGDEAVDAELGGAEPGRAGLPADPAAPTSSGDGTAAAGELISADTPAEEADDTASTDAPTRLLDTPQVPAGEAAEGEDPTPPEVRVEELTVDETPDAPVHAPSAEEWILDADEPGVDESGDTRPGTDEPVTDDQGADDAATHDPASDVSGTDVSATDVSAADVSATDVSAADVPATDDPDLALAADTAVIADRPAAEVDPDAVPVLSLRNVSKSFGELRAVDAIDLTVPAGSFYGLVGPNGAGKTTTLSIIAGLLRADSGAVSINGVDATKRSREAKKLIGVLPDRLRTFDRLTGRQLLSYYGALRGLPAPLVESRTTDLARAFDLVDALTRPVSDYSAGMTKKVMLAGAMIHSPRLLVLDEPFEAVDPVSSGVILDILGSYVDHGGTVILSSHGMELVERVCSRVAVIVSGQVLAEGTVDEVRGEASLEERYLELAGGLGDVEGLEWLHTFSA</sequence>
<comment type="caution">
    <text evidence="8">The sequence shown here is derived from an EMBL/GenBank/DDBJ whole genome shotgun (WGS) entry which is preliminary data.</text>
</comment>
<evidence type="ECO:0000256" key="6">
    <source>
        <dbReference type="SAM" id="MobiDB-lite"/>
    </source>
</evidence>
<keyword evidence="4 8" id="KW-0067">ATP-binding</keyword>
<dbReference type="InterPro" id="IPR003593">
    <property type="entry name" value="AAA+_ATPase"/>
</dbReference>
<comment type="subcellular location">
    <subcellularLocation>
        <location evidence="1">Cell membrane</location>
        <topology evidence="1">Peripheral membrane protein</topology>
    </subcellularLocation>
</comment>
<evidence type="ECO:0000259" key="7">
    <source>
        <dbReference type="PROSITE" id="PS50893"/>
    </source>
</evidence>
<feature type="region of interest" description="Disordered" evidence="6">
    <location>
        <begin position="1"/>
        <end position="340"/>
    </location>
</feature>
<protein>
    <submittedName>
        <fullName evidence="8">ATP-binding cassette domain-containing protein</fullName>
    </submittedName>
</protein>
<dbReference type="CDD" id="cd03230">
    <property type="entry name" value="ABC_DR_subfamily_A"/>
    <property type="match status" value="1"/>
</dbReference>
<dbReference type="Proteomes" id="UP001263371">
    <property type="component" value="Unassembled WGS sequence"/>
</dbReference>
<organism evidence="8 9">
    <name type="scientific">Microbacterium galbum</name>
    <dbReference type="NCBI Taxonomy" id="3075994"/>
    <lineage>
        <taxon>Bacteria</taxon>
        <taxon>Bacillati</taxon>
        <taxon>Actinomycetota</taxon>
        <taxon>Actinomycetes</taxon>
        <taxon>Micrococcales</taxon>
        <taxon>Microbacteriaceae</taxon>
        <taxon>Microbacterium</taxon>
    </lineage>
</organism>
<evidence type="ECO:0000256" key="2">
    <source>
        <dbReference type="ARBA" id="ARBA00022448"/>
    </source>
</evidence>
<dbReference type="PANTHER" id="PTHR42711:SF19">
    <property type="entry name" value="DOXORUBICIN RESISTANCE ATP-BINDING PROTEIN DRRA"/>
    <property type="match status" value="1"/>
</dbReference>
<dbReference type="Gene3D" id="3.40.50.300">
    <property type="entry name" value="P-loop containing nucleotide triphosphate hydrolases"/>
    <property type="match status" value="1"/>
</dbReference>
<reference evidence="8 9" key="1">
    <citation type="submission" date="2023-09" db="EMBL/GenBank/DDBJ databases">
        <title>Microbacterium fusihabitans sp. nov., Microbacterium phycihabitans sp. nov., and Microbacterium cervinum sp. nov., isolated from dried seaweeds of beach.</title>
        <authorList>
            <person name="Lee S.D."/>
        </authorList>
    </citation>
    <scope>NUCLEOTIDE SEQUENCE [LARGE SCALE GENOMIC DNA]</scope>
    <source>
        <strain evidence="8 9">KSW4-17</strain>
    </source>
</reference>
<dbReference type="Pfam" id="PF00005">
    <property type="entry name" value="ABC_tran"/>
    <property type="match status" value="1"/>
</dbReference>
<dbReference type="GO" id="GO:0005524">
    <property type="term" value="F:ATP binding"/>
    <property type="evidence" value="ECO:0007669"/>
    <property type="project" value="UniProtKB-KW"/>
</dbReference>
<keyword evidence="3" id="KW-0547">Nucleotide-binding</keyword>
<evidence type="ECO:0000256" key="3">
    <source>
        <dbReference type="ARBA" id="ARBA00022741"/>
    </source>
</evidence>
<feature type="compositionally biased region" description="Low complexity" evidence="6">
    <location>
        <begin position="111"/>
        <end position="154"/>
    </location>
</feature>
<keyword evidence="5" id="KW-0046">Antibiotic resistance</keyword>
<dbReference type="RefSeq" id="WP_315995428.1">
    <property type="nucleotide sequence ID" value="NZ_JAWDIS010000003.1"/>
</dbReference>
<dbReference type="SUPFAM" id="SSF52540">
    <property type="entry name" value="P-loop containing nucleoside triphosphate hydrolases"/>
    <property type="match status" value="1"/>
</dbReference>
<accession>A0ABU3TA47</accession>
<evidence type="ECO:0000313" key="8">
    <source>
        <dbReference type="EMBL" id="MDU0368246.1"/>
    </source>
</evidence>
<feature type="compositionally biased region" description="Low complexity" evidence="6">
    <location>
        <begin position="66"/>
        <end position="96"/>
    </location>
</feature>
<dbReference type="PROSITE" id="PS50893">
    <property type="entry name" value="ABC_TRANSPORTER_2"/>
    <property type="match status" value="1"/>
</dbReference>
<dbReference type="InterPro" id="IPR003439">
    <property type="entry name" value="ABC_transporter-like_ATP-bd"/>
</dbReference>
<feature type="compositionally biased region" description="Acidic residues" evidence="6">
    <location>
        <begin position="180"/>
        <end position="191"/>
    </location>
</feature>
<proteinExistence type="predicted"/>
<feature type="domain" description="ABC transporter" evidence="7">
    <location>
        <begin position="390"/>
        <end position="620"/>
    </location>
</feature>
<evidence type="ECO:0000256" key="4">
    <source>
        <dbReference type="ARBA" id="ARBA00022840"/>
    </source>
</evidence>
<dbReference type="PANTHER" id="PTHR42711">
    <property type="entry name" value="ABC TRANSPORTER ATP-BINDING PROTEIN"/>
    <property type="match status" value="1"/>
</dbReference>
<gene>
    <name evidence="8" type="ORF">RWH45_13560</name>
</gene>
<evidence type="ECO:0000256" key="1">
    <source>
        <dbReference type="ARBA" id="ARBA00004202"/>
    </source>
</evidence>